<proteinExistence type="predicted"/>
<dbReference type="Proteomes" id="UP001321542">
    <property type="component" value="Chromosome"/>
</dbReference>
<accession>A0ABN5VFQ8</accession>
<reference evidence="1 2" key="2">
    <citation type="journal article" date="2023" name="ChemBioChem">
        <title>Acyltransferase Domain Exchange between Two Independent Type I Polyketide Synthases in the Same Producer Strain of Macrolide Antibiotics.</title>
        <authorList>
            <person name="Kudo F."/>
            <person name="Kishikawa K."/>
            <person name="Tsuboi K."/>
            <person name="Kido T."/>
            <person name="Usui T."/>
            <person name="Hashimoto J."/>
            <person name="Shin-Ya K."/>
            <person name="Miyanaga A."/>
            <person name="Eguchi T."/>
        </authorList>
    </citation>
    <scope>NUCLEOTIDE SEQUENCE [LARGE SCALE GENOMIC DNA]</scope>
    <source>
        <strain evidence="1 2">A-8890</strain>
    </source>
</reference>
<name>A0ABN5VFQ8_9ACTN</name>
<organism evidence="1 2">
    <name type="scientific">Streptomyces graminofaciens</name>
    <dbReference type="NCBI Taxonomy" id="68212"/>
    <lineage>
        <taxon>Bacteria</taxon>
        <taxon>Bacillati</taxon>
        <taxon>Actinomycetota</taxon>
        <taxon>Actinomycetes</taxon>
        <taxon>Kitasatosporales</taxon>
        <taxon>Streptomycetaceae</taxon>
        <taxon>Streptomyces</taxon>
    </lineage>
</organism>
<evidence type="ECO:0000313" key="2">
    <source>
        <dbReference type="Proteomes" id="UP001321542"/>
    </source>
</evidence>
<sequence>MKGAPFAATAALHAADFAGLPPSGEQADTRLTGSVGAPCDHAGAAAVSSRGAARATVATVAAARCAEKVRCADKRSIRNVRSIR</sequence>
<protein>
    <submittedName>
        <fullName evidence="1">Uncharacterized protein</fullName>
    </submittedName>
</protein>
<gene>
    <name evidence="1" type="ORF">SGFS_033780</name>
</gene>
<keyword evidence="2" id="KW-1185">Reference proteome</keyword>
<evidence type="ECO:0000313" key="1">
    <source>
        <dbReference type="EMBL" id="BBC32084.1"/>
    </source>
</evidence>
<dbReference type="EMBL" id="AP018448">
    <property type="protein sequence ID" value="BBC32084.1"/>
    <property type="molecule type" value="Genomic_DNA"/>
</dbReference>
<reference evidence="1 2" key="1">
    <citation type="journal article" date="2010" name="ChemBioChem">
        <title>Cloning and characterization of the biosynthetic gene cluster of 16-membered macrolide antibiotic FD-891: involvement of a dual functional cytochrome P450 monooxygenase catalyzing epoxidation and hydroxylation.</title>
        <authorList>
            <person name="Kudo F."/>
            <person name="Motegi A."/>
            <person name="Mizoue K."/>
            <person name="Eguchi T."/>
        </authorList>
    </citation>
    <scope>NUCLEOTIDE SEQUENCE [LARGE SCALE GENOMIC DNA]</scope>
    <source>
        <strain evidence="1 2">A-8890</strain>
    </source>
</reference>